<evidence type="ECO:0000259" key="6">
    <source>
        <dbReference type="SMART" id="SM00849"/>
    </source>
</evidence>
<dbReference type="PANTHER" id="PTHR42978:SF3">
    <property type="entry name" value="BLR3078 PROTEIN"/>
    <property type="match status" value="1"/>
</dbReference>
<dbReference type="Gene3D" id="3.60.15.10">
    <property type="entry name" value="Ribonuclease Z/Hydroxyacylglutathione hydrolase-like"/>
    <property type="match status" value="1"/>
</dbReference>
<keyword evidence="2" id="KW-0479">Metal-binding</keyword>
<feature type="chain" id="PRO_5045581355" evidence="5">
    <location>
        <begin position="22"/>
        <end position="298"/>
    </location>
</feature>
<keyword evidence="5" id="KW-0732">Signal</keyword>
<evidence type="ECO:0000256" key="4">
    <source>
        <dbReference type="ARBA" id="ARBA00022833"/>
    </source>
</evidence>
<comment type="similarity">
    <text evidence="1">Belongs to the metallo-beta-lactamase superfamily.</text>
</comment>
<evidence type="ECO:0000256" key="3">
    <source>
        <dbReference type="ARBA" id="ARBA00022801"/>
    </source>
</evidence>
<comment type="caution">
    <text evidence="7">The sequence shown here is derived from an EMBL/GenBank/DDBJ whole genome shotgun (WGS) entry which is preliminary data.</text>
</comment>
<dbReference type="RefSeq" id="WP_123888569.1">
    <property type="nucleotide sequence ID" value="NZ_RKKU01000004.1"/>
</dbReference>
<evidence type="ECO:0000256" key="2">
    <source>
        <dbReference type="ARBA" id="ARBA00022723"/>
    </source>
</evidence>
<keyword evidence="3" id="KW-0378">Hydrolase</keyword>
<gene>
    <name evidence="7" type="ORF">EF096_05215</name>
</gene>
<dbReference type="InterPro" id="IPR051013">
    <property type="entry name" value="MBL_superfamily_lactonases"/>
</dbReference>
<sequence length="298" mass="33376">MNIFKALSATLLLSYAALLQASPPVTALRLSLIPTAESSGAPEALTVSGGRWLQERNLVHNAMLIEHPQGRFLFDTGLGRETDAAFAHNNWINRKLLAYRHLDPARDQLEKAGYTINDIDFIIPSHLHWDHVGGLPDFPGIQVKILPGALEEAREHGMPPAFLVEQLAGERDWYILQLEDMPYQGFPHSLDLFNDQRLILVDLSGHTAGQVGLFVNLDSGKRLFLIGDTSWTLRGVETNQTRPSVVQWTSHVDSDPEQNRRQLALIHQLQNRDPELIIVPAHDEFVAATLAHFPTFED</sequence>
<organism evidence="7 8">
    <name type="scientific">Pseudomonas neustonica</name>
    <dbReference type="NCBI Taxonomy" id="2487346"/>
    <lineage>
        <taxon>Bacteria</taxon>
        <taxon>Pseudomonadati</taxon>
        <taxon>Pseudomonadota</taxon>
        <taxon>Gammaproteobacteria</taxon>
        <taxon>Pseudomonadales</taxon>
        <taxon>Pseudomonadaceae</taxon>
        <taxon>Pseudomonas</taxon>
    </lineage>
</organism>
<protein>
    <submittedName>
        <fullName evidence="7">MBL fold metallo-hydrolase</fullName>
    </submittedName>
</protein>
<dbReference type="Proteomes" id="UP000275199">
    <property type="component" value="Unassembled WGS sequence"/>
</dbReference>
<evidence type="ECO:0000256" key="1">
    <source>
        <dbReference type="ARBA" id="ARBA00007749"/>
    </source>
</evidence>
<feature type="signal peptide" evidence="5">
    <location>
        <begin position="1"/>
        <end position="21"/>
    </location>
</feature>
<keyword evidence="8" id="KW-1185">Reference proteome</keyword>
<accession>A0ABX9XK41</accession>
<dbReference type="SMART" id="SM00849">
    <property type="entry name" value="Lactamase_B"/>
    <property type="match status" value="1"/>
</dbReference>
<keyword evidence="4" id="KW-0862">Zinc</keyword>
<dbReference type="PANTHER" id="PTHR42978">
    <property type="entry name" value="QUORUM-QUENCHING LACTONASE YTNP-RELATED-RELATED"/>
    <property type="match status" value="1"/>
</dbReference>
<dbReference type="CDD" id="cd07730">
    <property type="entry name" value="metallo-hydrolase-like_MBL-fold"/>
    <property type="match status" value="1"/>
</dbReference>
<evidence type="ECO:0000256" key="5">
    <source>
        <dbReference type="SAM" id="SignalP"/>
    </source>
</evidence>
<reference evidence="7 8" key="1">
    <citation type="submission" date="2018-11" db="EMBL/GenBank/DDBJ databases">
        <authorList>
            <person name="Jang G.I."/>
            <person name="Hwang C.Y."/>
        </authorList>
    </citation>
    <scope>NUCLEOTIDE SEQUENCE [LARGE SCALE GENOMIC DNA]</scope>
    <source>
        <strain evidence="7 8">SSM26</strain>
    </source>
</reference>
<dbReference type="SUPFAM" id="SSF56281">
    <property type="entry name" value="Metallo-hydrolase/oxidoreductase"/>
    <property type="match status" value="1"/>
</dbReference>
<evidence type="ECO:0000313" key="7">
    <source>
        <dbReference type="EMBL" id="ROZ86614.1"/>
    </source>
</evidence>
<dbReference type="InterPro" id="IPR036866">
    <property type="entry name" value="RibonucZ/Hydroxyglut_hydro"/>
</dbReference>
<dbReference type="InterPro" id="IPR001279">
    <property type="entry name" value="Metallo-B-lactamas"/>
</dbReference>
<name>A0ABX9XK41_9PSED</name>
<feature type="domain" description="Metallo-beta-lactamase" evidence="6">
    <location>
        <begin position="59"/>
        <end position="282"/>
    </location>
</feature>
<proteinExistence type="inferred from homology"/>
<dbReference type="Pfam" id="PF00753">
    <property type="entry name" value="Lactamase_B"/>
    <property type="match status" value="1"/>
</dbReference>
<evidence type="ECO:0000313" key="8">
    <source>
        <dbReference type="Proteomes" id="UP000275199"/>
    </source>
</evidence>
<dbReference type="EMBL" id="RKKU01000004">
    <property type="protein sequence ID" value="ROZ86614.1"/>
    <property type="molecule type" value="Genomic_DNA"/>
</dbReference>